<dbReference type="PROSITE" id="PS00072">
    <property type="entry name" value="ACYL_COA_DH_1"/>
    <property type="match status" value="1"/>
</dbReference>
<comment type="caution">
    <text evidence="9">The sequence shown here is derived from an EMBL/GenBank/DDBJ whole genome shotgun (WGS) entry which is preliminary data.</text>
</comment>
<dbReference type="Gene3D" id="2.40.110.10">
    <property type="entry name" value="Butyryl-CoA Dehydrogenase, subunit A, domain 2"/>
    <property type="match status" value="1"/>
</dbReference>
<evidence type="ECO:0008006" key="11">
    <source>
        <dbReference type="Google" id="ProtNLM"/>
    </source>
</evidence>
<dbReference type="PANTHER" id="PTHR43884">
    <property type="entry name" value="ACYL-COA DEHYDROGENASE"/>
    <property type="match status" value="1"/>
</dbReference>
<dbReference type="InterPro" id="IPR036250">
    <property type="entry name" value="AcylCo_DH-like_C"/>
</dbReference>
<dbReference type="InterPro" id="IPR009075">
    <property type="entry name" value="AcylCo_DH/oxidase_C"/>
</dbReference>
<dbReference type="Pfam" id="PF00441">
    <property type="entry name" value="Acyl-CoA_dh_1"/>
    <property type="match status" value="1"/>
</dbReference>
<dbReference type="InterPro" id="IPR013786">
    <property type="entry name" value="AcylCoA_DH/ox_N"/>
</dbReference>
<dbReference type="FunFam" id="2.40.110.10:FF:000004">
    <property type="entry name" value="Isovaleryl-CoA dehydrogenase, mitochondrial"/>
    <property type="match status" value="1"/>
</dbReference>
<dbReference type="InterPro" id="IPR006091">
    <property type="entry name" value="Acyl-CoA_Oxase/DH_mid-dom"/>
</dbReference>
<evidence type="ECO:0000259" key="8">
    <source>
        <dbReference type="Pfam" id="PF02771"/>
    </source>
</evidence>
<feature type="domain" description="Acyl-CoA oxidase/dehydrogenase middle" evidence="7">
    <location>
        <begin position="166"/>
        <end position="262"/>
    </location>
</feature>
<comment type="similarity">
    <text evidence="2 5">Belongs to the acyl-CoA dehydrogenase family.</text>
</comment>
<dbReference type="Proteomes" id="UP000308549">
    <property type="component" value="Unassembled WGS sequence"/>
</dbReference>
<reference evidence="9 10" key="1">
    <citation type="submission" date="2017-03" db="EMBL/GenBank/DDBJ databases">
        <title>Genomes of endolithic fungi from Antarctica.</title>
        <authorList>
            <person name="Coleine C."/>
            <person name="Masonjones S."/>
            <person name="Stajich J.E."/>
        </authorList>
    </citation>
    <scope>NUCLEOTIDE SEQUENCE [LARGE SCALE GENOMIC DNA]</scope>
    <source>
        <strain evidence="9 10">CCFEE 6315</strain>
    </source>
</reference>
<sequence length="433" mass="47482">MPLLAPIRSLGLRSSLRPAIRRLRPAVETSQICRYASTKHPKNFKPPTQDELEELRERTIEFTRREITHDVAQATDHKNEFPLDMWQKMGEAGLLGVTADEDYGGLSMGYQAHCVILEELSRASGSIGLSYAAHSQLCVNQLMLNGNEEQKAKYLPGLVSGERIGALAMSEHNAGSDVVSMKMTAKETDGGYLLNGTKMWITNGPDAHLIIVYAKTEPEAASKGITAFIVDTTEASGFSCARKLDKLGMRGSNTGEIVLDNVFVPTSNILGQINKGVRVLMEGLDLERLVLSAGPLGLMKASLDCTLPYVHERKQFGVPLATQQFIQGKLADMYTKYRASSAFTYSIARAVDESYTNPEIRTQDCAGAILYAAERATECGMDAIQCLGGMGYMNEMPAGRIMRDAKLYEIGAGTSEIRKMVIGRAFNREFGMR</sequence>
<dbReference type="Pfam" id="PF02770">
    <property type="entry name" value="Acyl-CoA_dh_M"/>
    <property type="match status" value="1"/>
</dbReference>
<protein>
    <recommendedName>
        <fullName evidence="11">Isovaleryl-CoA dehydrogenase</fullName>
    </recommendedName>
</protein>
<dbReference type="InterPro" id="IPR046373">
    <property type="entry name" value="Acyl-CoA_Oxase/DH_mid-dom_sf"/>
</dbReference>
<keyword evidence="10" id="KW-1185">Reference proteome</keyword>
<dbReference type="OrthoDB" id="9988775at2759"/>
<dbReference type="InterPro" id="IPR009100">
    <property type="entry name" value="AcylCoA_DH/oxidase_NM_dom_sf"/>
</dbReference>
<keyword evidence="4 5" id="KW-0274">FAD</keyword>
<keyword evidence="5" id="KW-0560">Oxidoreductase</keyword>
<dbReference type="PROSITE" id="PS00073">
    <property type="entry name" value="ACYL_COA_DH_2"/>
    <property type="match status" value="1"/>
</dbReference>
<feature type="domain" description="Acyl-CoA dehydrogenase/oxidase C-terminal" evidence="6">
    <location>
        <begin position="274"/>
        <end position="425"/>
    </location>
</feature>
<evidence type="ECO:0000313" key="10">
    <source>
        <dbReference type="Proteomes" id="UP000308549"/>
    </source>
</evidence>
<dbReference type="PIRSF" id="PIRSF016578">
    <property type="entry name" value="HsaA"/>
    <property type="match status" value="1"/>
</dbReference>
<dbReference type="SUPFAM" id="SSF47203">
    <property type="entry name" value="Acyl-CoA dehydrogenase C-terminal domain-like"/>
    <property type="match status" value="1"/>
</dbReference>
<evidence type="ECO:0000256" key="5">
    <source>
        <dbReference type="RuleBase" id="RU362125"/>
    </source>
</evidence>
<proteinExistence type="inferred from homology"/>
<dbReference type="FunFam" id="1.20.140.10:FF:000003">
    <property type="entry name" value="isovaleryl-CoA dehydrogenase, mitochondrial"/>
    <property type="match status" value="1"/>
</dbReference>
<evidence type="ECO:0000256" key="4">
    <source>
        <dbReference type="ARBA" id="ARBA00022827"/>
    </source>
</evidence>
<feature type="domain" description="Acyl-CoA dehydrogenase/oxidase N-terminal" evidence="8">
    <location>
        <begin position="50"/>
        <end position="162"/>
    </location>
</feature>
<accession>A0A4U0TQG7</accession>
<dbReference type="Gene3D" id="1.10.540.10">
    <property type="entry name" value="Acyl-CoA dehydrogenase/oxidase, N-terminal domain"/>
    <property type="match status" value="1"/>
</dbReference>
<dbReference type="FunFam" id="1.10.540.10:FF:000021">
    <property type="entry name" value="Isovaleryl-CoA dehydrogenase IvdA"/>
    <property type="match status" value="1"/>
</dbReference>
<dbReference type="Pfam" id="PF02771">
    <property type="entry name" value="Acyl-CoA_dh_N"/>
    <property type="match status" value="1"/>
</dbReference>
<evidence type="ECO:0000259" key="7">
    <source>
        <dbReference type="Pfam" id="PF02770"/>
    </source>
</evidence>
<evidence type="ECO:0000259" key="6">
    <source>
        <dbReference type="Pfam" id="PF00441"/>
    </source>
</evidence>
<dbReference type="EMBL" id="NAJL01000045">
    <property type="protein sequence ID" value="TKA24338.1"/>
    <property type="molecule type" value="Genomic_DNA"/>
</dbReference>
<evidence type="ECO:0000313" key="9">
    <source>
        <dbReference type="EMBL" id="TKA24338.1"/>
    </source>
</evidence>
<evidence type="ECO:0000256" key="2">
    <source>
        <dbReference type="ARBA" id="ARBA00009347"/>
    </source>
</evidence>
<dbReference type="SUPFAM" id="SSF56645">
    <property type="entry name" value="Acyl-CoA dehydrogenase NM domain-like"/>
    <property type="match status" value="1"/>
</dbReference>
<dbReference type="InterPro" id="IPR006089">
    <property type="entry name" value="Acyl-CoA_DH_CS"/>
</dbReference>
<dbReference type="GO" id="GO:0006552">
    <property type="term" value="P:L-leucine catabolic process"/>
    <property type="evidence" value="ECO:0007669"/>
    <property type="project" value="TreeGrafter"/>
</dbReference>
<dbReference type="Gene3D" id="1.20.140.10">
    <property type="entry name" value="Butyryl-CoA Dehydrogenase, subunit A, domain 3"/>
    <property type="match status" value="1"/>
</dbReference>
<dbReference type="AlphaFoldDB" id="A0A4U0TQG7"/>
<evidence type="ECO:0000256" key="1">
    <source>
        <dbReference type="ARBA" id="ARBA00001974"/>
    </source>
</evidence>
<dbReference type="GO" id="GO:0008470">
    <property type="term" value="F:3-methylbutanoyl-CoA dehydrogenase activity"/>
    <property type="evidence" value="ECO:0007669"/>
    <property type="project" value="TreeGrafter"/>
</dbReference>
<dbReference type="PANTHER" id="PTHR43884:SF18">
    <property type="entry name" value="ISOVALERYL-COENZYME A DEHYDROGENASE"/>
    <property type="match status" value="1"/>
</dbReference>
<dbReference type="InterPro" id="IPR037069">
    <property type="entry name" value="AcylCoA_DH/ox_N_sf"/>
</dbReference>
<name>A0A4U0TQG7_9PEZI</name>
<keyword evidence="3 5" id="KW-0285">Flavoprotein</keyword>
<evidence type="ECO:0000256" key="3">
    <source>
        <dbReference type="ARBA" id="ARBA00022630"/>
    </source>
</evidence>
<gene>
    <name evidence="9" type="ORF">B0A50_06808</name>
</gene>
<organism evidence="9 10">
    <name type="scientific">Salinomyces thailandicus</name>
    <dbReference type="NCBI Taxonomy" id="706561"/>
    <lineage>
        <taxon>Eukaryota</taxon>
        <taxon>Fungi</taxon>
        <taxon>Dikarya</taxon>
        <taxon>Ascomycota</taxon>
        <taxon>Pezizomycotina</taxon>
        <taxon>Dothideomycetes</taxon>
        <taxon>Dothideomycetidae</taxon>
        <taxon>Mycosphaerellales</taxon>
        <taxon>Teratosphaeriaceae</taxon>
        <taxon>Salinomyces</taxon>
    </lineage>
</organism>
<dbReference type="GO" id="GO:0050660">
    <property type="term" value="F:flavin adenine dinucleotide binding"/>
    <property type="evidence" value="ECO:0007669"/>
    <property type="project" value="InterPro"/>
</dbReference>
<comment type="cofactor">
    <cofactor evidence="1 5">
        <name>FAD</name>
        <dbReference type="ChEBI" id="CHEBI:57692"/>
    </cofactor>
</comment>